<accession>A0A2P2BRB3</accession>
<dbReference type="InterPro" id="IPR002528">
    <property type="entry name" value="MATE_fam"/>
</dbReference>
<gene>
    <name evidence="11" type="ORF">FRIFI_1356</name>
</gene>
<dbReference type="GO" id="GO:0042910">
    <property type="term" value="F:xenobiotic transmembrane transporter activity"/>
    <property type="evidence" value="ECO:0007669"/>
    <property type="project" value="InterPro"/>
</dbReference>
<feature type="transmembrane region" description="Helical" evidence="10">
    <location>
        <begin position="44"/>
        <end position="66"/>
    </location>
</feature>
<dbReference type="GO" id="GO:0015297">
    <property type="term" value="F:antiporter activity"/>
    <property type="evidence" value="ECO:0007669"/>
    <property type="project" value="InterPro"/>
</dbReference>
<dbReference type="GO" id="GO:0005886">
    <property type="term" value="C:plasma membrane"/>
    <property type="evidence" value="ECO:0007669"/>
    <property type="project" value="UniProtKB-SubCell"/>
</dbReference>
<keyword evidence="8 10" id="KW-0472">Membrane</keyword>
<feature type="transmembrane region" description="Helical" evidence="10">
    <location>
        <begin position="377"/>
        <end position="397"/>
    </location>
</feature>
<dbReference type="KEGG" id="rhom:FRIFI_1356"/>
<evidence type="ECO:0000256" key="5">
    <source>
        <dbReference type="ARBA" id="ARBA00022475"/>
    </source>
</evidence>
<dbReference type="Pfam" id="PF01554">
    <property type="entry name" value="MatE"/>
    <property type="match status" value="2"/>
</dbReference>
<organism evidence="11 12">
    <name type="scientific">Romboutsia hominis</name>
    <dbReference type="NCBI Taxonomy" id="1507512"/>
    <lineage>
        <taxon>Bacteria</taxon>
        <taxon>Bacillati</taxon>
        <taxon>Bacillota</taxon>
        <taxon>Clostridia</taxon>
        <taxon>Peptostreptococcales</taxon>
        <taxon>Peptostreptococcaceae</taxon>
        <taxon>Romboutsia</taxon>
    </lineage>
</organism>
<dbReference type="PIRSF" id="PIRSF006603">
    <property type="entry name" value="DinF"/>
    <property type="match status" value="1"/>
</dbReference>
<evidence type="ECO:0000256" key="8">
    <source>
        <dbReference type="ARBA" id="ARBA00023136"/>
    </source>
</evidence>
<keyword evidence="5" id="KW-1003">Cell membrane</keyword>
<reference evidence="11 12" key="1">
    <citation type="submission" date="2014-09" db="EMBL/GenBank/DDBJ databases">
        <authorList>
            <person name="Hornung B.V."/>
        </authorList>
    </citation>
    <scope>NUCLEOTIDE SEQUENCE [LARGE SCALE GENOMIC DNA]</scope>
    <source>
        <strain evidence="11 12">FRIFI</strain>
    </source>
</reference>
<keyword evidence="6 10" id="KW-0812">Transmembrane</keyword>
<evidence type="ECO:0000313" key="12">
    <source>
        <dbReference type="Proteomes" id="UP000245695"/>
    </source>
</evidence>
<dbReference type="EMBL" id="LN650648">
    <property type="protein sequence ID" value="CEI72891.1"/>
    <property type="molecule type" value="Genomic_DNA"/>
</dbReference>
<keyword evidence="9" id="KW-0046">Antibiotic resistance</keyword>
<proteinExistence type="inferred from homology"/>
<dbReference type="PANTHER" id="PTHR43823:SF3">
    <property type="entry name" value="MULTIDRUG EXPORT PROTEIN MEPA"/>
    <property type="match status" value="1"/>
</dbReference>
<feature type="transmembrane region" description="Helical" evidence="10">
    <location>
        <begin position="86"/>
        <end position="105"/>
    </location>
</feature>
<feature type="transmembrane region" description="Helical" evidence="10">
    <location>
        <begin position="341"/>
        <end position="365"/>
    </location>
</feature>
<evidence type="ECO:0000256" key="2">
    <source>
        <dbReference type="ARBA" id="ARBA00008417"/>
    </source>
</evidence>
<keyword evidence="12" id="KW-1185">Reference proteome</keyword>
<name>A0A2P2BRB3_9FIRM</name>
<evidence type="ECO:0000256" key="10">
    <source>
        <dbReference type="SAM" id="Phobius"/>
    </source>
</evidence>
<evidence type="ECO:0000256" key="9">
    <source>
        <dbReference type="ARBA" id="ARBA00023251"/>
    </source>
</evidence>
<feature type="transmembrane region" description="Helical" evidence="10">
    <location>
        <begin position="125"/>
        <end position="142"/>
    </location>
</feature>
<comment type="similarity">
    <text evidence="2">Belongs to the multi antimicrobial extrusion (MATE) (TC 2.A.66.1) family. MepA subfamily.</text>
</comment>
<feature type="transmembrane region" description="Helical" evidence="10">
    <location>
        <begin position="225"/>
        <end position="244"/>
    </location>
</feature>
<dbReference type="InterPro" id="IPR045070">
    <property type="entry name" value="MATE_MepA-like"/>
</dbReference>
<evidence type="ECO:0000256" key="3">
    <source>
        <dbReference type="ARBA" id="ARBA00022106"/>
    </source>
</evidence>
<feature type="transmembrane region" description="Helical" evidence="10">
    <location>
        <begin position="154"/>
        <end position="177"/>
    </location>
</feature>
<keyword evidence="4" id="KW-0813">Transport</keyword>
<comment type="subcellular location">
    <subcellularLocation>
        <location evidence="1">Cell membrane</location>
        <topology evidence="1">Multi-pass membrane protein</topology>
    </subcellularLocation>
</comment>
<dbReference type="InterPro" id="IPR051327">
    <property type="entry name" value="MATE_MepA_subfamily"/>
</dbReference>
<feature type="transmembrane region" description="Helical" evidence="10">
    <location>
        <begin position="183"/>
        <end position="204"/>
    </location>
</feature>
<feature type="transmembrane region" description="Helical" evidence="10">
    <location>
        <begin position="403"/>
        <end position="422"/>
    </location>
</feature>
<dbReference type="AlphaFoldDB" id="A0A2P2BRB3"/>
<evidence type="ECO:0000256" key="6">
    <source>
        <dbReference type="ARBA" id="ARBA00022692"/>
    </source>
</evidence>
<sequence length="440" mass="47761">MISEFLKYAIPSAFAMLVSALYTIIDGIFVGQGVGDNALAAVNIVLPFTVMLVGIANMMAVGGGALISKNIGAKNIEKAVNIFRQVCKFLLIVTVFISLVCVIFAKPIVKMLGATEALETLAVDYLKYYAIFCIPNLVGLALNSFVRNDGKPKLAMYSIIAGAITNIILDYVFIFPFGLGIKGAAIATGLGQIVTVAIMLPHFIQKKGCLTFGKVKIEKEVISDLLKIGFPSFLSQISFSFIVLVHNLTLVNVMGEIGVSAYSILNYIGTNIYMVLFGLTLGAQPLISYNFGRKDKDKVLKYYKINSMASIVTTAVFVVICYVFGKQIIGIFTNDKQILEIAYFAVKLGTLSYFMVGLNIGTIVFYQAIEMPKLSTLICLFRSVIFLPISLFVLSKVFGADGIWAGTLVSESLTFIAINLIANIKTSTTKSINKLVETAQ</sequence>
<dbReference type="CDD" id="cd13143">
    <property type="entry name" value="MATE_MepA_like"/>
    <property type="match status" value="1"/>
</dbReference>
<protein>
    <recommendedName>
        <fullName evidence="3">Multidrug export protein MepA</fullName>
    </recommendedName>
</protein>
<dbReference type="RefSeq" id="WP_092925808.1">
    <property type="nucleotide sequence ID" value="NZ_FJTZ01000012.1"/>
</dbReference>
<evidence type="ECO:0000313" key="11">
    <source>
        <dbReference type="EMBL" id="CEI72891.1"/>
    </source>
</evidence>
<evidence type="ECO:0000256" key="7">
    <source>
        <dbReference type="ARBA" id="ARBA00022989"/>
    </source>
</evidence>
<evidence type="ECO:0000256" key="1">
    <source>
        <dbReference type="ARBA" id="ARBA00004651"/>
    </source>
</evidence>
<dbReference type="PANTHER" id="PTHR43823">
    <property type="entry name" value="SPORULATION PROTEIN YKVU"/>
    <property type="match status" value="1"/>
</dbReference>
<keyword evidence="7 10" id="KW-1133">Transmembrane helix</keyword>
<dbReference type="GO" id="GO:0046677">
    <property type="term" value="P:response to antibiotic"/>
    <property type="evidence" value="ECO:0007669"/>
    <property type="project" value="UniProtKB-KW"/>
</dbReference>
<evidence type="ECO:0000256" key="4">
    <source>
        <dbReference type="ARBA" id="ARBA00022448"/>
    </source>
</evidence>
<dbReference type="Proteomes" id="UP000245695">
    <property type="component" value="Chromosome 1"/>
</dbReference>
<dbReference type="NCBIfam" id="TIGR00797">
    <property type="entry name" value="matE"/>
    <property type="match status" value="1"/>
</dbReference>
<feature type="transmembrane region" description="Helical" evidence="10">
    <location>
        <begin position="264"/>
        <end position="287"/>
    </location>
</feature>
<feature type="transmembrane region" description="Helical" evidence="10">
    <location>
        <begin position="12"/>
        <end position="32"/>
    </location>
</feature>
<feature type="transmembrane region" description="Helical" evidence="10">
    <location>
        <begin position="308"/>
        <end position="329"/>
    </location>
</feature>
<dbReference type="InterPro" id="IPR048279">
    <property type="entry name" value="MdtK-like"/>
</dbReference>